<comment type="similarity">
    <text evidence="4">Belongs to the alkaline phosphatase family.</text>
</comment>
<sequence length="341" mass="38044">MTGSSKGEQRIATSLLWTIVLVVHIFCSLSSASRKEGQEQDVWRRQTLEELRHALSVARLQNKNLARNIILFIGDGMGISTVTASSPCMTSYESDTHVSDLITGLSTGIVTTSRVTHATPAAAYASTPQREWEGDVNMLSDEDAQNCSHVDDIAKQLIRNNSDIKVILGGGRRYFLDNSTEDPETHIVSPYHRQDGNNLIEEWKEDKEARNATYSYVWTRDQLMNLSSDTEFLLGLFNPSHMDFDRVANNEPSLAEMTEKAIEVLRKDQEGYFLLVEGARIDFGHHSNSAYTAITETLDFNEAVEVAARLTDPEDTLIIVTADHSHAFNIQGYSSKGNDIL</sequence>
<evidence type="ECO:0000256" key="3">
    <source>
        <dbReference type="PIRSR" id="PIRSR601952-2"/>
    </source>
</evidence>
<dbReference type="EC" id="3.1.3.1" evidence="1"/>
<dbReference type="GO" id="GO:0004035">
    <property type="term" value="F:alkaline phosphatase activity"/>
    <property type="evidence" value="ECO:0007669"/>
    <property type="project" value="UniProtKB-EC"/>
</dbReference>
<feature type="binding site" evidence="3">
    <location>
        <position position="277"/>
    </location>
    <ligand>
        <name>Mg(2+)</name>
        <dbReference type="ChEBI" id="CHEBI:18420"/>
    </ligand>
</feature>
<proteinExistence type="inferred from homology"/>
<evidence type="ECO:0000256" key="5">
    <source>
        <dbReference type="SAM" id="SignalP"/>
    </source>
</evidence>
<reference evidence="6" key="1">
    <citation type="submission" date="2020-05" db="UniProtKB">
        <authorList>
            <consortium name="EnsemblMetazoa"/>
        </authorList>
    </citation>
    <scope>IDENTIFICATION</scope>
    <source>
        <strain evidence="6">BB02</strain>
    </source>
</reference>
<feature type="binding site" evidence="3">
    <location>
        <position position="282"/>
    </location>
    <ligand>
        <name>Zn(2+)</name>
        <dbReference type="ChEBI" id="CHEBI:29105"/>
        <label>2</label>
    </ligand>
</feature>
<keyword evidence="3" id="KW-0479">Metal-binding</keyword>
<dbReference type="Gene3D" id="3.40.720.10">
    <property type="entry name" value="Alkaline Phosphatase, subunit A"/>
    <property type="match status" value="2"/>
</dbReference>
<dbReference type="OrthoDB" id="5818554at2759"/>
<keyword evidence="3" id="KW-0862">Zinc</keyword>
<comment type="cofactor">
    <cofactor evidence="3">
        <name>Mg(2+)</name>
        <dbReference type="ChEBI" id="CHEBI:18420"/>
    </cofactor>
    <text evidence="3">Binds 1 Mg(2+) ion.</text>
</comment>
<dbReference type="CDD" id="cd16012">
    <property type="entry name" value="ALP"/>
    <property type="match status" value="1"/>
</dbReference>
<feature type="binding site" evidence="3">
    <location>
        <position position="286"/>
    </location>
    <ligand>
        <name>Zn(2+)</name>
        <dbReference type="ChEBI" id="CHEBI:29105"/>
        <label>2</label>
    </ligand>
</feature>
<dbReference type="KEGG" id="bgt:106077359"/>
<keyword evidence="5" id="KW-0732">Signal</keyword>
<dbReference type="PRINTS" id="PR00113">
    <property type="entry name" value="ALKPHPHTASE"/>
</dbReference>
<gene>
    <name evidence="6" type="primary">106077359</name>
</gene>
<dbReference type="AlphaFoldDB" id="A0A2C9K1B7"/>
<dbReference type="Pfam" id="PF00245">
    <property type="entry name" value="Alk_phosphatase"/>
    <property type="match status" value="1"/>
</dbReference>
<dbReference type="STRING" id="6526.A0A2C9K1B7"/>
<dbReference type="PANTHER" id="PTHR11596">
    <property type="entry name" value="ALKALINE PHOSPHATASE"/>
    <property type="match status" value="1"/>
</dbReference>
<feature type="chain" id="PRO_5012654812" description="alkaline phosphatase" evidence="5">
    <location>
        <begin position="33"/>
        <end position="341"/>
    </location>
</feature>
<evidence type="ECO:0000313" key="6">
    <source>
        <dbReference type="EnsemblMetazoa" id="BGLB011540-PB"/>
    </source>
</evidence>
<dbReference type="PANTHER" id="PTHR11596:SF5">
    <property type="entry name" value="ALKALINE PHOSPHATASE"/>
    <property type="match status" value="1"/>
</dbReference>
<dbReference type="VEuPathDB" id="VectorBase:BGLAX_036975"/>
<dbReference type="InterPro" id="IPR017850">
    <property type="entry name" value="Alkaline_phosphatase_core_sf"/>
</dbReference>
<dbReference type="EnsemblMetazoa" id="BGLB011540-RB">
    <property type="protein sequence ID" value="BGLB011540-PB"/>
    <property type="gene ID" value="BGLB011540"/>
</dbReference>
<evidence type="ECO:0000256" key="1">
    <source>
        <dbReference type="ARBA" id="ARBA00012647"/>
    </source>
</evidence>
<evidence type="ECO:0000256" key="4">
    <source>
        <dbReference type="RuleBase" id="RU003946"/>
    </source>
</evidence>
<protein>
    <recommendedName>
        <fullName evidence="1">alkaline phosphatase</fullName>
        <ecNumber evidence="1">3.1.3.1</ecNumber>
    </recommendedName>
</protein>
<dbReference type="GO" id="GO:0046872">
    <property type="term" value="F:metal ion binding"/>
    <property type="evidence" value="ECO:0007669"/>
    <property type="project" value="UniProtKB-KW"/>
</dbReference>
<name>A0A2C9K1B7_BIOGL</name>
<organism evidence="6 7">
    <name type="scientific">Biomphalaria glabrata</name>
    <name type="common">Bloodfluke planorb</name>
    <name type="synonym">Freshwater snail</name>
    <dbReference type="NCBI Taxonomy" id="6526"/>
    <lineage>
        <taxon>Eukaryota</taxon>
        <taxon>Metazoa</taxon>
        <taxon>Spiralia</taxon>
        <taxon>Lophotrochozoa</taxon>
        <taxon>Mollusca</taxon>
        <taxon>Gastropoda</taxon>
        <taxon>Heterobranchia</taxon>
        <taxon>Euthyneura</taxon>
        <taxon>Panpulmonata</taxon>
        <taxon>Hygrophila</taxon>
        <taxon>Lymnaeoidea</taxon>
        <taxon>Planorbidae</taxon>
        <taxon>Biomphalaria</taxon>
    </lineage>
</organism>
<feature type="binding site" evidence="3">
    <location>
        <position position="324"/>
    </location>
    <ligand>
        <name>Zn(2+)</name>
        <dbReference type="ChEBI" id="CHEBI:29105"/>
        <label>2</label>
    </ligand>
</feature>
<feature type="binding site" evidence="3">
    <location>
        <position position="323"/>
    </location>
    <ligand>
        <name>Zn(2+)</name>
        <dbReference type="ChEBI" id="CHEBI:29105"/>
        <label>2</label>
    </ligand>
</feature>
<dbReference type="SMART" id="SM00098">
    <property type="entry name" value="alkPPc"/>
    <property type="match status" value="1"/>
</dbReference>
<dbReference type="InterPro" id="IPR001952">
    <property type="entry name" value="Alkaline_phosphatase"/>
</dbReference>
<dbReference type="SUPFAM" id="SSF53649">
    <property type="entry name" value="Alkaline phosphatase-like"/>
    <property type="match status" value="1"/>
</dbReference>
<keyword evidence="2" id="KW-0597">Phosphoprotein</keyword>
<evidence type="ECO:0000256" key="2">
    <source>
        <dbReference type="ARBA" id="ARBA00022553"/>
    </source>
</evidence>
<evidence type="ECO:0000313" key="7">
    <source>
        <dbReference type="Proteomes" id="UP000076420"/>
    </source>
</evidence>
<dbReference type="VEuPathDB" id="VectorBase:BGLB011540"/>
<feature type="binding site" evidence="3">
    <location>
        <position position="117"/>
    </location>
    <ligand>
        <name>Mg(2+)</name>
        <dbReference type="ChEBI" id="CHEBI:18420"/>
    </ligand>
</feature>
<feature type="signal peptide" evidence="5">
    <location>
        <begin position="1"/>
        <end position="32"/>
    </location>
</feature>
<dbReference type="Proteomes" id="UP000076420">
    <property type="component" value="Unassembled WGS sequence"/>
</dbReference>
<accession>A0A2C9K1B7</accession>
<feature type="binding site" evidence="3">
    <location>
        <position position="119"/>
    </location>
    <ligand>
        <name>Mg(2+)</name>
        <dbReference type="ChEBI" id="CHEBI:18420"/>
    </ligand>
</feature>
<comment type="cofactor">
    <cofactor evidence="3">
        <name>Zn(2+)</name>
        <dbReference type="ChEBI" id="CHEBI:29105"/>
    </cofactor>
    <text evidence="3">Binds 2 Zn(2+) ions.</text>
</comment>
<keyword evidence="3" id="KW-0460">Magnesium</keyword>